<dbReference type="EMBL" id="BAAARE010000003">
    <property type="protein sequence ID" value="GAA2474974.1"/>
    <property type="molecule type" value="Genomic_DNA"/>
</dbReference>
<evidence type="ECO:0000313" key="3">
    <source>
        <dbReference type="EMBL" id="GAA2474974.1"/>
    </source>
</evidence>
<evidence type="ECO:0000313" key="4">
    <source>
        <dbReference type="Proteomes" id="UP001500730"/>
    </source>
</evidence>
<keyword evidence="2" id="KW-0472">Membrane</keyword>
<proteinExistence type="predicted"/>
<reference evidence="3 4" key="1">
    <citation type="journal article" date="2019" name="Int. J. Syst. Evol. Microbiol.">
        <title>The Global Catalogue of Microorganisms (GCM) 10K type strain sequencing project: providing services to taxonomists for standard genome sequencing and annotation.</title>
        <authorList>
            <consortium name="The Broad Institute Genomics Platform"/>
            <consortium name="The Broad Institute Genome Sequencing Center for Infectious Disease"/>
            <person name="Wu L."/>
            <person name="Ma J."/>
        </authorList>
    </citation>
    <scope>NUCLEOTIDE SEQUENCE [LARGE SCALE GENOMIC DNA]</scope>
    <source>
        <strain evidence="3 4">JCM 16259</strain>
    </source>
</reference>
<comment type="caution">
    <text evidence="3">The sequence shown here is derived from an EMBL/GenBank/DDBJ whole genome shotgun (WGS) entry which is preliminary data.</text>
</comment>
<accession>A0ABN3KZ85</accession>
<feature type="transmembrane region" description="Helical" evidence="2">
    <location>
        <begin position="97"/>
        <end position="116"/>
    </location>
</feature>
<protein>
    <submittedName>
        <fullName evidence="3">Uncharacterized protein</fullName>
    </submittedName>
</protein>
<evidence type="ECO:0000256" key="1">
    <source>
        <dbReference type="SAM" id="MobiDB-lite"/>
    </source>
</evidence>
<evidence type="ECO:0000256" key="2">
    <source>
        <dbReference type="SAM" id="Phobius"/>
    </source>
</evidence>
<feature type="compositionally biased region" description="Low complexity" evidence="1">
    <location>
        <begin position="11"/>
        <end position="20"/>
    </location>
</feature>
<feature type="region of interest" description="Disordered" evidence="1">
    <location>
        <begin position="1"/>
        <end position="20"/>
    </location>
</feature>
<keyword evidence="2" id="KW-1133">Transmembrane helix</keyword>
<name>A0ABN3KZ85_9MICO</name>
<gene>
    <name evidence="3" type="ORF">GCM10009858_10450</name>
</gene>
<dbReference type="Proteomes" id="UP001500730">
    <property type="component" value="Unassembled WGS sequence"/>
</dbReference>
<keyword evidence="4" id="KW-1185">Reference proteome</keyword>
<sequence>MPLRRRRSPDARAAPAAKAPRAGRADAPDCVFAGSGVDWCADWCVDPADVAEAVEAPDALVAASTEATVRFEAGFFLASALADAFLAAALPERFLSAGFLSAAVFAAALAAGFPAAGFRAADVPVEDVPVDDFLVEDVPVDDFLVEDLAAALAEGFAAEGVEAGVLPDVSAAALLGSAVTAGSCRRLGRAPRQCRPRRR</sequence>
<organism evidence="3 4">
    <name type="scientific">Terrabacter carboxydivorans</name>
    <dbReference type="NCBI Taxonomy" id="619730"/>
    <lineage>
        <taxon>Bacteria</taxon>
        <taxon>Bacillati</taxon>
        <taxon>Actinomycetota</taxon>
        <taxon>Actinomycetes</taxon>
        <taxon>Micrococcales</taxon>
        <taxon>Intrasporangiaceae</taxon>
        <taxon>Terrabacter</taxon>
    </lineage>
</organism>
<keyword evidence="2" id="KW-0812">Transmembrane</keyword>